<dbReference type="AlphaFoldDB" id="M7Y1A4"/>
<name>M7Y1A4_9BACT</name>
<evidence type="ECO:0000313" key="1">
    <source>
        <dbReference type="EMBL" id="EMS34512.1"/>
    </source>
</evidence>
<sequence>MECSYGCEALGVLHGLSYFPLKKQKRDESAPFFLKFLFYPLRLPLREGRLQSLKVPSYLVLCTSYFVPPTLVLPT</sequence>
<reference evidence="1" key="1">
    <citation type="submission" date="2013-01" db="EMBL/GenBank/DDBJ databases">
        <title>Genome assembly of Mariniradius saccharolyticus AK6.</title>
        <authorList>
            <person name="Vaidya B."/>
            <person name="Khatri I."/>
            <person name="Tanuku N.R.S."/>
            <person name="Subramanian S."/>
            <person name="Pinnaka A."/>
        </authorList>
    </citation>
    <scope>NUCLEOTIDE SEQUENCE [LARGE SCALE GENOMIC DNA]</scope>
    <source>
        <strain evidence="1">AK6</strain>
    </source>
</reference>
<protein>
    <submittedName>
        <fullName evidence="1">Uncharacterized protein</fullName>
    </submittedName>
</protein>
<accession>M7Y1A4</accession>
<organism evidence="1 2">
    <name type="scientific">Mariniradius saccharolyticus AK6</name>
    <dbReference type="NCBI Taxonomy" id="1239962"/>
    <lineage>
        <taxon>Bacteria</taxon>
        <taxon>Pseudomonadati</taxon>
        <taxon>Bacteroidota</taxon>
        <taxon>Cytophagia</taxon>
        <taxon>Cytophagales</taxon>
        <taxon>Cyclobacteriaceae</taxon>
        <taxon>Mariniradius</taxon>
    </lineage>
</organism>
<keyword evidence="2" id="KW-1185">Reference proteome</keyword>
<proteinExistence type="predicted"/>
<dbReference type="Proteomes" id="UP000010953">
    <property type="component" value="Unassembled WGS sequence"/>
</dbReference>
<dbReference type="EMBL" id="AMZY02000006">
    <property type="protein sequence ID" value="EMS34512.1"/>
    <property type="molecule type" value="Genomic_DNA"/>
</dbReference>
<evidence type="ECO:0000313" key="2">
    <source>
        <dbReference type="Proteomes" id="UP000010953"/>
    </source>
</evidence>
<dbReference type="InParanoid" id="M7Y1A4"/>
<comment type="caution">
    <text evidence="1">The sequence shown here is derived from an EMBL/GenBank/DDBJ whole genome shotgun (WGS) entry which is preliminary data.</text>
</comment>
<gene>
    <name evidence="1" type="ORF">C943_03731</name>
</gene>